<dbReference type="Proteomes" id="UP000694580">
    <property type="component" value="Unplaced"/>
</dbReference>
<sequence>LLTPQLHIVHYNSELYVNMSMAKMQRDGLAVLGVLIEVKVAIPAFDIRALLPKDLGRYFRYNGSLTTPPCYQSVLWTVFQETVMISETQLACVSRLLSANEAGDCAVFHASGKMTRWLQFSFLRCYVLDD</sequence>
<protein>
    <recommendedName>
        <fullName evidence="2">Alpha-carbonic anhydrase domain-containing protein</fullName>
    </recommendedName>
</protein>
<evidence type="ECO:0000313" key="4">
    <source>
        <dbReference type="Proteomes" id="UP000694580"/>
    </source>
</evidence>
<reference evidence="3" key="1">
    <citation type="submission" date="2025-08" db="UniProtKB">
        <authorList>
            <consortium name="Ensembl"/>
        </authorList>
    </citation>
    <scope>IDENTIFICATION</scope>
</reference>
<organism evidence="3 4">
    <name type="scientific">Denticeps clupeoides</name>
    <name type="common">denticle herring</name>
    <dbReference type="NCBI Taxonomy" id="299321"/>
    <lineage>
        <taxon>Eukaryota</taxon>
        <taxon>Metazoa</taxon>
        <taxon>Chordata</taxon>
        <taxon>Craniata</taxon>
        <taxon>Vertebrata</taxon>
        <taxon>Euteleostomi</taxon>
        <taxon>Actinopterygii</taxon>
        <taxon>Neopterygii</taxon>
        <taxon>Teleostei</taxon>
        <taxon>Clupei</taxon>
        <taxon>Clupeiformes</taxon>
        <taxon>Denticipitoidei</taxon>
        <taxon>Denticipitidae</taxon>
        <taxon>Denticeps</taxon>
    </lineage>
</organism>
<dbReference type="GO" id="GO:0005886">
    <property type="term" value="C:plasma membrane"/>
    <property type="evidence" value="ECO:0007669"/>
    <property type="project" value="TreeGrafter"/>
</dbReference>
<dbReference type="Gene3D" id="3.10.200.10">
    <property type="entry name" value="Alpha carbonic anhydrase"/>
    <property type="match status" value="2"/>
</dbReference>
<evidence type="ECO:0000256" key="1">
    <source>
        <dbReference type="ARBA" id="ARBA00010718"/>
    </source>
</evidence>
<evidence type="ECO:0000313" key="3">
    <source>
        <dbReference type="Ensembl" id="ENSDCDP00010028279.1"/>
    </source>
</evidence>
<proteinExistence type="inferred from homology"/>
<comment type="similarity">
    <text evidence="1">Belongs to the alpha-carbonic anhydrase family.</text>
</comment>
<dbReference type="PANTHER" id="PTHR18952:SF84">
    <property type="entry name" value="CARBONIC ANHYDRASE 14"/>
    <property type="match status" value="1"/>
</dbReference>
<dbReference type="SUPFAM" id="SSF51069">
    <property type="entry name" value="Carbonic anhydrase"/>
    <property type="match status" value="1"/>
</dbReference>
<dbReference type="SMART" id="SM01057">
    <property type="entry name" value="Carb_anhydrase"/>
    <property type="match status" value="1"/>
</dbReference>
<dbReference type="Ensembl" id="ENSDCDT00010035022.1">
    <property type="protein sequence ID" value="ENSDCDP00010028279.1"/>
    <property type="gene ID" value="ENSDCDG00010017938.1"/>
</dbReference>
<dbReference type="GO" id="GO:0008270">
    <property type="term" value="F:zinc ion binding"/>
    <property type="evidence" value="ECO:0007669"/>
    <property type="project" value="InterPro"/>
</dbReference>
<dbReference type="GO" id="GO:0004089">
    <property type="term" value="F:carbonate dehydratase activity"/>
    <property type="evidence" value="ECO:0007669"/>
    <property type="project" value="InterPro"/>
</dbReference>
<dbReference type="GeneTree" id="ENSGT00940000156893"/>
<dbReference type="InterPro" id="IPR036398">
    <property type="entry name" value="CA_dom_sf"/>
</dbReference>
<feature type="domain" description="Alpha-carbonic anhydrase" evidence="2">
    <location>
        <begin position="1"/>
        <end position="122"/>
    </location>
</feature>
<keyword evidence="4" id="KW-1185">Reference proteome</keyword>
<evidence type="ECO:0000259" key="2">
    <source>
        <dbReference type="PROSITE" id="PS51144"/>
    </source>
</evidence>
<dbReference type="Pfam" id="PF00194">
    <property type="entry name" value="Carb_anhydrase"/>
    <property type="match status" value="2"/>
</dbReference>
<accession>A0AAY4C608</accession>
<reference evidence="3" key="2">
    <citation type="submission" date="2025-09" db="UniProtKB">
        <authorList>
            <consortium name="Ensembl"/>
        </authorList>
    </citation>
    <scope>IDENTIFICATION</scope>
</reference>
<name>A0AAY4C608_9TELE</name>
<dbReference type="InterPro" id="IPR001148">
    <property type="entry name" value="CA_dom"/>
</dbReference>
<dbReference type="InterPro" id="IPR023561">
    <property type="entry name" value="Carbonic_anhydrase_a-class"/>
</dbReference>
<dbReference type="PROSITE" id="PS51144">
    <property type="entry name" value="ALPHA_CA_2"/>
    <property type="match status" value="1"/>
</dbReference>
<dbReference type="PANTHER" id="PTHR18952">
    <property type="entry name" value="CARBONIC ANHYDRASE"/>
    <property type="match status" value="1"/>
</dbReference>
<dbReference type="AlphaFoldDB" id="A0AAY4C608"/>